<dbReference type="InterPro" id="IPR013766">
    <property type="entry name" value="Thioredoxin_domain"/>
</dbReference>
<gene>
    <name evidence="2" type="ORF">QNI19_06020</name>
</gene>
<name>A0ABT7CFF6_9BACT</name>
<dbReference type="InterPro" id="IPR036249">
    <property type="entry name" value="Thioredoxin-like_sf"/>
</dbReference>
<dbReference type="EMBL" id="JASJOT010000003">
    <property type="protein sequence ID" value="MDJ1492478.1"/>
    <property type="molecule type" value="Genomic_DNA"/>
</dbReference>
<evidence type="ECO:0000259" key="1">
    <source>
        <dbReference type="PROSITE" id="PS51352"/>
    </source>
</evidence>
<dbReference type="PANTHER" id="PTHR42852">
    <property type="entry name" value="THIOL:DISULFIDE INTERCHANGE PROTEIN DSBE"/>
    <property type="match status" value="1"/>
</dbReference>
<comment type="caution">
    <text evidence="2">The sequence shown here is derived from an EMBL/GenBank/DDBJ whole genome shotgun (WGS) entry which is preliminary data.</text>
</comment>
<protein>
    <submittedName>
        <fullName evidence="2">TlpA disulfide reductase family protein</fullName>
    </submittedName>
</protein>
<dbReference type="Pfam" id="PF13905">
    <property type="entry name" value="Thioredoxin_8"/>
    <property type="match status" value="1"/>
</dbReference>
<evidence type="ECO:0000313" key="2">
    <source>
        <dbReference type="EMBL" id="MDJ1492478.1"/>
    </source>
</evidence>
<dbReference type="PANTHER" id="PTHR42852:SF13">
    <property type="entry name" value="PROTEIN DIPZ"/>
    <property type="match status" value="1"/>
</dbReference>
<dbReference type="CDD" id="cd02966">
    <property type="entry name" value="TlpA_like_family"/>
    <property type="match status" value="1"/>
</dbReference>
<reference evidence="2 3" key="1">
    <citation type="submission" date="2023-05" db="EMBL/GenBank/DDBJ databases">
        <authorList>
            <person name="Zhang X."/>
        </authorList>
    </citation>
    <scope>NUCLEOTIDE SEQUENCE [LARGE SCALE GENOMIC DNA]</scope>
    <source>
        <strain evidence="2 3">DM2B3-1</strain>
    </source>
</reference>
<dbReference type="Proteomes" id="UP001228581">
    <property type="component" value="Unassembled WGS sequence"/>
</dbReference>
<dbReference type="InterPro" id="IPR050553">
    <property type="entry name" value="Thioredoxin_ResA/DsbE_sf"/>
</dbReference>
<feature type="domain" description="Thioredoxin" evidence="1">
    <location>
        <begin position="301"/>
        <end position="457"/>
    </location>
</feature>
<evidence type="ECO:0000313" key="3">
    <source>
        <dbReference type="Proteomes" id="UP001228581"/>
    </source>
</evidence>
<dbReference type="InterPro" id="IPR012336">
    <property type="entry name" value="Thioredoxin-like_fold"/>
</dbReference>
<organism evidence="2 3">
    <name type="scientific">Xanthocytophaga flava</name>
    <dbReference type="NCBI Taxonomy" id="3048013"/>
    <lineage>
        <taxon>Bacteria</taxon>
        <taxon>Pseudomonadati</taxon>
        <taxon>Bacteroidota</taxon>
        <taxon>Cytophagia</taxon>
        <taxon>Cytophagales</taxon>
        <taxon>Rhodocytophagaceae</taxon>
        <taxon>Xanthocytophaga</taxon>
    </lineage>
</organism>
<proteinExistence type="predicted"/>
<sequence length="459" mass="53277">MLFYPETLHLFTQIRFDFIHFKQQYIRFLQVILLSASCYSPASAQIPRHTLQLSFLSENYTFHKLHSTQEIDSLFRIFEKDWIRHVKQQKYTSGLPEEVMARLDSYTYLFALVNSNYPPPDWAMYHCWSKYMVPAMMQDFAYFSKDIQSYKASLVWPGSISNTFEIAQYPVSKALFTDLNRIFSQLPAVLSSYAKVTDTEKQQSIARLQGNLKQYNEAYSLYQLIYANQLDSASRKLEEALKNARVPAYTLVQPAKTLAIQLFHKGRNQQAKSVLDLLVHHTSQDQFPTDSIQAIYSRMGLAYNNPTTKTLLVETDERIDLPGSYFNLTNKEPIHPDTLKNKLIVLDFWHTACKPCITEIPALNDFSEKLKNHKDVVFISINCDFFNTKRPEKFVSTYIKNQAIRFPVIYDTPQSSLNQKYKITGYPTKIIITSNGRLLKRKDGSDLSLEVIEEYLSVQ</sequence>
<accession>A0ABT7CFF6</accession>
<dbReference type="Gene3D" id="3.40.30.10">
    <property type="entry name" value="Glutaredoxin"/>
    <property type="match status" value="1"/>
</dbReference>
<dbReference type="RefSeq" id="WP_313993393.1">
    <property type="nucleotide sequence ID" value="NZ_JASJOT010000003.1"/>
</dbReference>
<dbReference type="PROSITE" id="PS51352">
    <property type="entry name" value="THIOREDOXIN_2"/>
    <property type="match status" value="1"/>
</dbReference>
<keyword evidence="3" id="KW-1185">Reference proteome</keyword>
<dbReference type="SUPFAM" id="SSF52833">
    <property type="entry name" value="Thioredoxin-like"/>
    <property type="match status" value="1"/>
</dbReference>